<keyword evidence="2" id="KW-0964">Secreted</keyword>
<evidence type="ECO:0000256" key="2">
    <source>
        <dbReference type="ARBA" id="ARBA00022525"/>
    </source>
</evidence>
<dbReference type="GeneTree" id="ENSGT00940000163520"/>
<feature type="chain" id="PRO_5025636578" evidence="4">
    <location>
        <begin position="16"/>
        <end position="227"/>
    </location>
</feature>
<dbReference type="Proteomes" id="UP000472265">
    <property type="component" value="Chromosome 2"/>
</dbReference>
<dbReference type="Pfam" id="PF00386">
    <property type="entry name" value="C1q"/>
    <property type="match status" value="1"/>
</dbReference>
<reference evidence="6" key="1">
    <citation type="submission" date="2021-04" db="EMBL/GenBank/DDBJ databases">
        <authorList>
            <consortium name="Wellcome Sanger Institute Data Sharing"/>
        </authorList>
    </citation>
    <scope>NUCLEOTIDE SEQUENCE [LARGE SCALE GENOMIC DNA]</scope>
</reference>
<dbReference type="PROSITE" id="PS50871">
    <property type="entry name" value="C1Q"/>
    <property type="match status" value="1"/>
</dbReference>
<evidence type="ECO:0000313" key="6">
    <source>
        <dbReference type="Ensembl" id="ENSSAUP00010001113.1"/>
    </source>
</evidence>
<feature type="domain" description="C1q" evidence="5">
    <location>
        <begin position="87"/>
        <end position="227"/>
    </location>
</feature>
<dbReference type="InterPro" id="IPR008983">
    <property type="entry name" value="Tumour_necrosis_fac-like_dom"/>
</dbReference>
<gene>
    <name evidence="6" type="primary">LOC115572526</name>
</gene>
<dbReference type="OMA" id="THRMEAF"/>
<evidence type="ECO:0000256" key="4">
    <source>
        <dbReference type="SAM" id="SignalP"/>
    </source>
</evidence>
<dbReference type="InParanoid" id="A0A671TG54"/>
<dbReference type="SMART" id="SM00110">
    <property type="entry name" value="C1Q"/>
    <property type="match status" value="1"/>
</dbReference>
<dbReference type="InterPro" id="IPR001073">
    <property type="entry name" value="C1q_dom"/>
</dbReference>
<evidence type="ECO:0000256" key="1">
    <source>
        <dbReference type="ARBA" id="ARBA00004613"/>
    </source>
</evidence>
<dbReference type="GeneID" id="115572526"/>
<sequence length="227" mass="25632">MRAFVLLCLLLPAFGQYEEMWGDKDYLWDTPGFTTTKPKHKACLYEKESCGCCLMKKQTHRMEAFFNLTHREMKKDLMLTKMYIDDMRASRSAFSFALDKNDSTECLGPFSDDAGIVFRHEFLNLGNNYNPMTGIFVAPRAGVYSFSYTISSDMKRAACAHLQVNGEIVSEIHGQDGQDSVDSDSVVKAIKLKAEDRVDVILPKGCIICSDKKFSNTFTGFLLYATV</sequence>
<feature type="signal peptide" evidence="4">
    <location>
        <begin position="1"/>
        <end position="15"/>
    </location>
</feature>
<proteinExistence type="predicted"/>
<dbReference type="PANTHER" id="PTHR22923">
    <property type="entry name" value="CEREBELLIN-RELATED"/>
    <property type="match status" value="1"/>
</dbReference>
<organism evidence="6 7">
    <name type="scientific">Sparus aurata</name>
    <name type="common">Gilthead sea bream</name>
    <dbReference type="NCBI Taxonomy" id="8175"/>
    <lineage>
        <taxon>Eukaryota</taxon>
        <taxon>Metazoa</taxon>
        <taxon>Chordata</taxon>
        <taxon>Craniata</taxon>
        <taxon>Vertebrata</taxon>
        <taxon>Euteleostomi</taxon>
        <taxon>Actinopterygii</taxon>
        <taxon>Neopterygii</taxon>
        <taxon>Teleostei</taxon>
        <taxon>Neoteleostei</taxon>
        <taxon>Acanthomorphata</taxon>
        <taxon>Eupercaria</taxon>
        <taxon>Spariformes</taxon>
        <taxon>Sparidae</taxon>
        <taxon>Sparus</taxon>
    </lineage>
</organism>
<accession>A0A671TG54</accession>
<dbReference type="GO" id="GO:0099558">
    <property type="term" value="P:maintenance of synapse structure"/>
    <property type="evidence" value="ECO:0007669"/>
    <property type="project" value="TreeGrafter"/>
</dbReference>
<evidence type="ECO:0000259" key="5">
    <source>
        <dbReference type="PROSITE" id="PS50871"/>
    </source>
</evidence>
<evidence type="ECO:0000313" key="7">
    <source>
        <dbReference type="Proteomes" id="UP000472265"/>
    </source>
</evidence>
<dbReference type="OrthoDB" id="6080680at2759"/>
<keyword evidence="7" id="KW-1185">Reference proteome</keyword>
<dbReference type="GO" id="GO:0005576">
    <property type="term" value="C:extracellular region"/>
    <property type="evidence" value="ECO:0007669"/>
    <property type="project" value="UniProtKB-SubCell"/>
</dbReference>
<protein>
    <submittedName>
        <fullName evidence="6">Cerebellin 20</fullName>
    </submittedName>
</protein>
<dbReference type="PANTHER" id="PTHR22923:SF103">
    <property type="entry name" value="CEREBELLIN 20-RELATED"/>
    <property type="match status" value="1"/>
</dbReference>
<dbReference type="PRINTS" id="PR00007">
    <property type="entry name" value="COMPLEMNTC1Q"/>
</dbReference>
<dbReference type="Ensembl" id="ENSSAUT00010001166.1">
    <property type="protein sequence ID" value="ENSSAUP00010001113.1"/>
    <property type="gene ID" value="ENSSAUG00010000615.1"/>
</dbReference>
<dbReference type="SUPFAM" id="SSF49842">
    <property type="entry name" value="TNF-like"/>
    <property type="match status" value="1"/>
</dbReference>
<dbReference type="Gene3D" id="2.60.120.40">
    <property type="match status" value="1"/>
</dbReference>
<reference evidence="6" key="3">
    <citation type="submission" date="2025-09" db="UniProtKB">
        <authorList>
            <consortium name="Ensembl"/>
        </authorList>
    </citation>
    <scope>IDENTIFICATION</scope>
</reference>
<dbReference type="InterPro" id="IPR050822">
    <property type="entry name" value="Cerebellin_Synaptic_Org"/>
</dbReference>
<keyword evidence="3 4" id="KW-0732">Signal</keyword>
<comment type="subcellular location">
    <subcellularLocation>
        <location evidence="1">Secreted</location>
    </subcellularLocation>
</comment>
<name>A0A671TG54_SPAAU</name>
<dbReference type="GO" id="GO:0045202">
    <property type="term" value="C:synapse"/>
    <property type="evidence" value="ECO:0007669"/>
    <property type="project" value="TreeGrafter"/>
</dbReference>
<evidence type="ECO:0000256" key="3">
    <source>
        <dbReference type="ARBA" id="ARBA00022729"/>
    </source>
</evidence>
<dbReference type="AlphaFoldDB" id="A0A671TG54"/>
<dbReference type="RefSeq" id="XP_030258548.1">
    <property type="nucleotide sequence ID" value="XM_030402688.1"/>
</dbReference>
<reference evidence="6" key="2">
    <citation type="submission" date="2025-08" db="UniProtKB">
        <authorList>
            <consortium name="Ensembl"/>
        </authorList>
    </citation>
    <scope>IDENTIFICATION</scope>
</reference>